<dbReference type="PROSITE" id="PS00583">
    <property type="entry name" value="PFKB_KINASES_1"/>
    <property type="match status" value="1"/>
</dbReference>
<keyword evidence="2 6" id="KW-0808">Transferase</keyword>
<keyword evidence="9" id="KW-1185">Reference proteome</keyword>
<dbReference type="InterPro" id="IPR002173">
    <property type="entry name" value="Carboh/pur_kinase_PfkB_CS"/>
</dbReference>
<comment type="caution">
    <text evidence="8">The sequence shown here is derived from an EMBL/GenBank/DDBJ whole genome shotgun (WGS) entry which is preliminary data.</text>
</comment>
<dbReference type="NCBIfam" id="TIGR03168">
    <property type="entry name" value="1-PFK"/>
    <property type="match status" value="1"/>
</dbReference>
<feature type="domain" description="Carbohydrate kinase PfkB" evidence="7">
    <location>
        <begin position="12"/>
        <end position="294"/>
    </location>
</feature>
<name>A0A6I4V321_9SPHN</name>
<dbReference type="Proteomes" id="UP000471435">
    <property type="component" value="Unassembled WGS sequence"/>
</dbReference>
<reference evidence="8 9" key="1">
    <citation type="submission" date="2019-12" db="EMBL/GenBank/DDBJ databases">
        <title>Genomic-based taxomic classification of the family Erythrobacteraceae.</title>
        <authorList>
            <person name="Xu L."/>
        </authorList>
    </citation>
    <scope>NUCLEOTIDE SEQUENCE [LARGE SCALE GENOMIC DNA]</scope>
    <source>
        <strain evidence="8 9">SW-109</strain>
    </source>
</reference>
<dbReference type="GO" id="GO:0003872">
    <property type="term" value="F:6-phosphofructokinase activity"/>
    <property type="evidence" value="ECO:0007669"/>
    <property type="project" value="TreeGrafter"/>
</dbReference>
<evidence type="ECO:0000259" key="7">
    <source>
        <dbReference type="Pfam" id="PF00294"/>
    </source>
</evidence>
<dbReference type="GO" id="GO:0005524">
    <property type="term" value="F:ATP binding"/>
    <property type="evidence" value="ECO:0007669"/>
    <property type="project" value="UniProtKB-KW"/>
</dbReference>
<dbReference type="InterPro" id="IPR017583">
    <property type="entry name" value="Tagatose/fructose_Pkinase"/>
</dbReference>
<keyword evidence="4 8" id="KW-0418">Kinase</keyword>
<evidence type="ECO:0000256" key="6">
    <source>
        <dbReference type="PIRNR" id="PIRNR000535"/>
    </source>
</evidence>
<dbReference type="Gene3D" id="3.40.1190.20">
    <property type="match status" value="1"/>
</dbReference>
<evidence type="ECO:0000256" key="5">
    <source>
        <dbReference type="ARBA" id="ARBA00022840"/>
    </source>
</evidence>
<dbReference type="SUPFAM" id="SSF53613">
    <property type="entry name" value="Ribokinase-like"/>
    <property type="match status" value="1"/>
</dbReference>
<dbReference type="RefSeq" id="WP_160731489.1">
    <property type="nucleotide sequence ID" value="NZ_WTYP01000002.1"/>
</dbReference>
<dbReference type="AlphaFoldDB" id="A0A6I4V321"/>
<evidence type="ECO:0000256" key="4">
    <source>
        <dbReference type="ARBA" id="ARBA00022777"/>
    </source>
</evidence>
<dbReference type="CDD" id="cd01164">
    <property type="entry name" value="FruK_PfkB_like"/>
    <property type="match status" value="1"/>
</dbReference>
<dbReference type="EMBL" id="WTYP01000002">
    <property type="protein sequence ID" value="MXP48293.1"/>
    <property type="molecule type" value="Genomic_DNA"/>
</dbReference>
<dbReference type="OrthoDB" id="9801219at2"/>
<dbReference type="PANTHER" id="PTHR46566">
    <property type="entry name" value="1-PHOSPHOFRUCTOKINASE-RELATED"/>
    <property type="match status" value="1"/>
</dbReference>
<proteinExistence type="inferred from homology"/>
<sequence>MLNIATLTLNPTIDTACEVERVTDTRKLRATGERHDPGGGGINVARVFVRLGGNARCYYLSGGATGVALDGLLDLHQLVRTKIGIAGQTRVSTTVHETSTGLEYRFVPGGPTIAESEWLSCLDLLAEARCDYLVASGSLPVGVPDDFYARIGAIAQERDFRLVLDTSGAALAAGLSGGGVYLAKPSIEEFRALVGSDLITEREIEEAAMDIIKRGGAEILAITMGSDGALLASKAGTLRLPAIAVETRSAVGAGDSFVAAMVYALGHGDSTERAFRYGLAAGAAAVLTPGTDMCRADDVERLFQQANAVS</sequence>
<evidence type="ECO:0000313" key="8">
    <source>
        <dbReference type="EMBL" id="MXP48293.1"/>
    </source>
</evidence>
<evidence type="ECO:0000313" key="9">
    <source>
        <dbReference type="Proteomes" id="UP000471435"/>
    </source>
</evidence>
<dbReference type="InterPro" id="IPR029056">
    <property type="entry name" value="Ribokinase-like"/>
</dbReference>
<accession>A0A6I4V321</accession>
<evidence type="ECO:0000256" key="3">
    <source>
        <dbReference type="ARBA" id="ARBA00022741"/>
    </source>
</evidence>
<keyword evidence="3" id="KW-0547">Nucleotide-binding</keyword>
<dbReference type="PANTHER" id="PTHR46566:SF2">
    <property type="entry name" value="ATP-DEPENDENT 6-PHOSPHOFRUCTOKINASE ISOZYME 2"/>
    <property type="match status" value="1"/>
</dbReference>
<dbReference type="PIRSF" id="PIRSF000535">
    <property type="entry name" value="1PFK/6PFK/LacC"/>
    <property type="match status" value="1"/>
</dbReference>
<evidence type="ECO:0000256" key="1">
    <source>
        <dbReference type="ARBA" id="ARBA00010688"/>
    </source>
</evidence>
<gene>
    <name evidence="8" type="ORF">GRI43_12930</name>
</gene>
<comment type="similarity">
    <text evidence="1 6">Belongs to the carbohydrate kinase PfkB family.</text>
</comment>
<keyword evidence="5" id="KW-0067">ATP-binding</keyword>
<organism evidence="8 9">
    <name type="scientific">Pontixanthobacter luteolus</name>
    <dbReference type="NCBI Taxonomy" id="295089"/>
    <lineage>
        <taxon>Bacteria</taxon>
        <taxon>Pseudomonadati</taxon>
        <taxon>Pseudomonadota</taxon>
        <taxon>Alphaproteobacteria</taxon>
        <taxon>Sphingomonadales</taxon>
        <taxon>Erythrobacteraceae</taxon>
        <taxon>Pontixanthobacter</taxon>
    </lineage>
</organism>
<protein>
    <recommendedName>
        <fullName evidence="6">Phosphofructokinase</fullName>
    </recommendedName>
</protein>
<evidence type="ECO:0000256" key="2">
    <source>
        <dbReference type="ARBA" id="ARBA00022679"/>
    </source>
</evidence>
<dbReference type="Pfam" id="PF00294">
    <property type="entry name" value="PfkB"/>
    <property type="match status" value="1"/>
</dbReference>
<dbReference type="GO" id="GO:0005829">
    <property type="term" value="C:cytosol"/>
    <property type="evidence" value="ECO:0007669"/>
    <property type="project" value="TreeGrafter"/>
</dbReference>
<dbReference type="InterPro" id="IPR011611">
    <property type="entry name" value="PfkB_dom"/>
</dbReference>